<dbReference type="GO" id="GO:0003723">
    <property type="term" value="F:RNA binding"/>
    <property type="evidence" value="ECO:0007669"/>
    <property type="project" value="TreeGrafter"/>
</dbReference>
<dbReference type="Proteomes" id="UP000322873">
    <property type="component" value="Unassembled WGS sequence"/>
</dbReference>
<protein>
    <submittedName>
        <fullName evidence="5">Uncharacterized protein</fullName>
    </submittedName>
</protein>
<gene>
    <name evidence="5" type="ORF">EYC84_002246</name>
</gene>
<organism evidence="5 6">
    <name type="scientific">Monilinia fructicola</name>
    <name type="common">Brown rot fungus</name>
    <name type="synonym">Ciboria fructicola</name>
    <dbReference type="NCBI Taxonomy" id="38448"/>
    <lineage>
        <taxon>Eukaryota</taxon>
        <taxon>Fungi</taxon>
        <taxon>Dikarya</taxon>
        <taxon>Ascomycota</taxon>
        <taxon>Pezizomycotina</taxon>
        <taxon>Leotiomycetes</taxon>
        <taxon>Helotiales</taxon>
        <taxon>Sclerotiniaceae</taxon>
        <taxon>Monilinia</taxon>
    </lineage>
</organism>
<sequence length="338" mass="37747">MAPSVSSTNDKKPKLPRIGNNQRIQKRPLMHPAIASPRSSSEKVVYVSPQSSFIAIVKRVRRYLDGAEFRAGPTILPTTDRELMREIEEGIKHTRMGKRAGGGSDGEVVMKGTGKAIEKTLTLANWWQKQEGVRVVLRTKSIATVDDIVGVGGEDEDEDLKEDDSRIRRVRMERLDINRVGGITNIQTAGIGQRDVNVLFRASPIGGQGSTMIRSLRIAMQTLKKAGTIMLKREIALRGVVDYNAFLKMLQIIDPPLLISKFISFIKGFYRAHIRTVLKIALGLRVLQRKIAALSGPNAAEDVEDWTKAQLAANFIHYSLSKMRWVDQNHLRAIRDST</sequence>
<evidence type="ECO:0000313" key="5">
    <source>
        <dbReference type="EMBL" id="KAA8569905.1"/>
    </source>
</evidence>
<keyword evidence="2" id="KW-0819">tRNA processing</keyword>
<dbReference type="GO" id="GO:0000172">
    <property type="term" value="C:ribonuclease MRP complex"/>
    <property type="evidence" value="ECO:0007669"/>
    <property type="project" value="InterPro"/>
</dbReference>
<evidence type="ECO:0000256" key="3">
    <source>
        <dbReference type="ARBA" id="ARBA00023242"/>
    </source>
</evidence>
<evidence type="ECO:0000313" key="6">
    <source>
        <dbReference type="Proteomes" id="UP000322873"/>
    </source>
</evidence>
<name>A0A5M9JSJ6_MONFR</name>
<comment type="caution">
    <text evidence="5">The sequence shown here is derived from an EMBL/GenBank/DDBJ whole genome shotgun (WGS) entry which is preliminary data.</text>
</comment>
<dbReference type="InterPro" id="IPR020241">
    <property type="entry name" value="RNase_P/MRP_Pop7_fungi"/>
</dbReference>
<dbReference type="GO" id="GO:0000294">
    <property type="term" value="P:nuclear-transcribed mRNA catabolic process, RNase MRP-dependent"/>
    <property type="evidence" value="ECO:0007669"/>
    <property type="project" value="TreeGrafter"/>
</dbReference>
<comment type="subcellular location">
    <subcellularLocation>
        <location evidence="1">Nucleus</location>
    </subcellularLocation>
</comment>
<keyword evidence="3" id="KW-0539">Nucleus</keyword>
<dbReference type="GO" id="GO:0006364">
    <property type="term" value="P:rRNA processing"/>
    <property type="evidence" value="ECO:0007669"/>
    <property type="project" value="TreeGrafter"/>
</dbReference>
<dbReference type="GO" id="GO:0001682">
    <property type="term" value="P:tRNA 5'-leader removal"/>
    <property type="evidence" value="ECO:0007669"/>
    <property type="project" value="InterPro"/>
</dbReference>
<dbReference type="GO" id="GO:0000171">
    <property type="term" value="F:ribonuclease MRP activity"/>
    <property type="evidence" value="ECO:0007669"/>
    <property type="project" value="TreeGrafter"/>
</dbReference>
<accession>A0A5M9JSJ6</accession>
<dbReference type="GO" id="GO:0004526">
    <property type="term" value="F:ribonuclease P activity"/>
    <property type="evidence" value="ECO:0007669"/>
    <property type="project" value="TreeGrafter"/>
</dbReference>
<dbReference type="AlphaFoldDB" id="A0A5M9JSJ6"/>
<reference evidence="5 6" key="1">
    <citation type="submission" date="2019-06" db="EMBL/GenBank/DDBJ databases">
        <title>Genome Sequence of the Brown Rot Fungal Pathogen Monilinia fructicola.</title>
        <authorList>
            <person name="De Miccolis Angelini R.M."/>
            <person name="Landi L."/>
            <person name="Abate D."/>
            <person name="Pollastro S."/>
            <person name="Romanazzi G."/>
            <person name="Faretra F."/>
        </authorList>
    </citation>
    <scope>NUCLEOTIDE SEQUENCE [LARGE SCALE GENOMIC DNA]</scope>
    <source>
        <strain evidence="5 6">Mfrc123</strain>
    </source>
</reference>
<dbReference type="VEuPathDB" id="FungiDB:MFRU_005g00620"/>
<dbReference type="EMBL" id="VICG01000007">
    <property type="protein sequence ID" value="KAA8569905.1"/>
    <property type="molecule type" value="Genomic_DNA"/>
</dbReference>
<dbReference type="PANTHER" id="PTHR28256">
    <property type="entry name" value="RIBONUCLEASES P/MRP PROTEIN SUBUNIT POP7"/>
    <property type="match status" value="1"/>
</dbReference>
<dbReference type="GO" id="GO:0034965">
    <property type="term" value="P:intronic box C/D snoRNA processing"/>
    <property type="evidence" value="ECO:0007669"/>
    <property type="project" value="TreeGrafter"/>
</dbReference>
<dbReference type="InterPro" id="IPR036882">
    <property type="entry name" value="Alba-like_dom_sf"/>
</dbReference>
<evidence type="ECO:0000256" key="2">
    <source>
        <dbReference type="ARBA" id="ARBA00022694"/>
    </source>
</evidence>
<evidence type="ECO:0000256" key="4">
    <source>
        <dbReference type="SAM" id="MobiDB-lite"/>
    </source>
</evidence>
<keyword evidence="6" id="KW-1185">Reference proteome</keyword>
<dbReference type="GO" id="GO:0005655">
    <property type="term" value="C:nucleolar ribonuclease P complex"/>
    <property type="evidence" value="ECO:0007669"/>
    <property type="project" value="InterPro"/>
</dbReference>
<dbReference type="Pfam" id="PF12328">
    <property type="entry name" value="Rpp20"/>
    <property type="match status" value="1"/>
</dbReference>
<evidence type="ECO:0000256" key="1">
    <source>
        <dbReference type="ARBA" id="ARBA00004123"/>
    </source>
</evidence>
<dbReference type="InterPro" id="IPR014612">
    <property type="entry name" value="Pop7/Rpp20"/>
</dbReference>
<proteinExistence type="predicted"/>
<dbReference type="PANTHER" id="PTHR28256:SF1">
    <property type="entry name" value="RIBONUCLEASES P_MRP PROTEIN SUBUNIT POP7"/>
    <property type="match status" value="1"/>
</dbReference>
<feature type="region of interest" description="Disordered" evidence="4">
    <location>
        <begin position="1"/>
        <end position="38"/>
    </location>
</feature>
<dbReference type="Gene3D" id="3.30.110.20">
    <property type="entry name" value="Alba-like domain"/>
    <property type="match status" value="1"/>
</dbReference>